<keyword evidence="2" id="KW-1185">Reference proteome</keyword>
<dbReference type="Proteomes" id="UP000241362">
    <property type="component" value="Unassembled WGS sequence"/>
</dbReference>
<name>A0A2T4J9L0_FUSBL</name>
<sequence>MTDVVFYDDLEPQAYSTGVCVLHAPAFAKLWSLCRERKLTVVADVHTHGGRAIQSKADRTNPMVARAGHVGLILPDFAIAPIRWDQVGIYEYRGDHQWHDRSPRVRRGFFYTGLWS</sequence>
<evidence type="ECO:0000313" key="1">
    <source>
        <dbReference type="EMBL" id="PTE14518.1"/>
    </source>
</evidence>
<evidence type="ECO:0000313" key="2">
    <source>
        <dbReference type="Proteomes" id="UP000241362"/>
    </source>
</evidence>
<proteinExistence type="predicted"/>
<protein>
    <recommendedName>
        <fullName evidence="3">JAB domain-containing protein</fullName>
    </recommendedName>
</protein>
<dbReference type="EMBL" id="PZKE01000007">
    <property type="protein sequence ID" value="PTE14518.1"/>
    <property type="molecule type" value="Genomic_DNA"/>
</dbReference>
<comment type="caution">
    <text evidence="1">The sequence shown here is derived from an EMBL/GenBank/DDBJ whole genome shotgun (WGS) entry which is preliminary data.</text>
</comment>
<organism evidence="1 2">
    <name type="scientific">Fuscovulum blasticum DSM 2131</name>
    <dbReference type="NCBI Taxonomy" id="1188250"/>
    <lineage>
        <taxon>Bacteria</taxon>
        <taxon>Pseudomonadati</taxon>
        <taxon>Pseudomonadota</taxon>
        <taxon>Alphaproteobacteria</taxon>
        <taxon>Rhodobacterales</taxon>
        <taxon>Paracoccaceae</taxon>
        <taxon>Pseudogemmobacter</taxon>
    </lineage>
</organism>
<dbReference type="AlphaFoldDB" id="A0A2T4J9L0"/>
<reference evidence="1 2" key="1">
    <citation type="submission" date="2018-03" db="EMBL/GenBank/DDBJ databases">
        <title>Rhodobacter blasticus.</title>
        <authorList>
            <person name="Meyer T.E."/>
            <person name="Miller S."/>
            <person name="Lodha T."/>
            <person name="Gandham S."/>
            <person name="Chintalapati S."/>
            <person name="Chintalapati V.R."/>
        </authorList>
    </citation>
    <scope>NUCLEOTIDE SEQUENCE [LARGE SCALE GENOMIC DNA]</scope>
    <source>
        <strain evidence="1 2">DSM 2131</strain>
    </source>
</reference>
<gene>
    <name evidence="1" type="ORF">C5F44_09075</name>
</gene>
<evidence type="ECO:0008006" key="3">
    <source>
        <dbReference type="Google" id="ProtNLM"/>
    </source>
</evidence>
<accession>A0A2T4J9L0</accession>